<accession>A0A1E3VKA9</accession>
<feature type="transmembrane region" description="Helical" evidence="12">
    <location>
        <begin position="136"/>
        <end position="157"/>
    </location>
</feature>
<keyword evidence="2 12" id="KW-0813">Transport</keyword>
<evidence type="ECO:0000313" key="16">
    <source>
        <dbReference type="Proteomes" id="UP000094472"/>
    </source>
</evidence>
<dbReference type="InterPro" id="IPR022646">
    <property type="entry name" value="SecD/SecF_CS"/>
</dbReference>
<evidence type="ECO:0000256" key="7">
    <source>
        <dbReference type="ARBA" id="ARBA00023010"/>
    </source>
</evidence>
<dbReference type="Pfam" id="PF07549">
    <property type="entry name" value="Sec_GG"/>
    <property type="match status" value="1"/>
</dbReference>
<keyword evidence="6 12" id="KW-1133">Transmembrane helix</keyword>
<feature type="transmembrane region" description="Helical" evidence="12">
    <location>
        <begin position="164"/>
        <end position="185"/>
    </location>
</feature>
<evidence type="ECO:0000256" key="12">
    <source>
        <dbReference type="HAMAP-Rule" id="MF_01464"/>
    </source>
</evidence>
<feature type="transmembrane region" description="Helical" evidence="12">
    <location>
        <begin position="233"/>
        <end position="258"/>
    </location>
</feature>
<gene>
    <name evidence="12" type="primary">secF</name>
    <name evidence="15" type="ORF">AUC69_04210</name>
</gene>
<keyword evidence="4 12" id="KW-0812">Transmembrane</keyword>
<dbReference type="EMBL" id="LPWF01000038">
    <property type="protein sequence ID" value="ODR93416.1"/>
    <property type="molecule type" value="Genomic_DNA"/>
</dbReference>
<comment type="similarity">
    <text evidence="11">In the N-terminal section; belongs to the SecD/SecF family. SecD subfamily.</text>
</comment>
<dbReference type="AlphaFoldDB" id="A0A1E3VKA9"/>
<evidence type="ECO:0000256" key="6">
    <source>
        <dbReference type="ARBA" id="ARBA00022989"/>
    </source>
</evidence>
<comment type="caution">
    <text evidence="15">The sequence shown here is derived from an EMBL/GenBank/DDBJ whole genome shotgun (WGS) entry which is preliminary data.</text>
</comment>
<feature type="transmembrane region" description="Helical" evidence="12">
    <location>
        <begin position="191"/>
        <end position="212"/>
    </location>
</feature>
<dbReference type="Proteomes" id="UP000094472">
    <property type="component" value="Unassembled WGS sequence"/>
</dbReference>
<keyword evidence="16" id="KW-1185">Reference proteome</keyword>
<comment type="subcellular location">
    <subcellularLocation>
        <location evidence="1 12">Cell membrane</location>
        <topology evidence="1 12">Multi-pass membrane protein</topology>
    </subcellularLocation>
</comment>
<keyword evidence="3 12" id="KW-1003">Cell membrane</keyword>
<evidence type="ECO:0000256" key="4">
    <source>
        <dbReference type="ARBA" id="ARBA00022692"/>
    </source>
</evidence>
<keyword evidence="7 12" id="KW-0811">Translocation</keyword>
<feature type="transmembrane region" description="Helical" evidence="12">
    <location>
        <begin position="21"/>
        <end position="43"/>
    </location>
</feature>
<dbReference type="RefSeq" id="WP_244500302.1">
    <property type="nucleotide sequence ID" value="NZ_LPWF01000038.1"/>
</dbReference>
<dbReference type="NCBIfam" id="TIGR00916">
    <property type="entry name" value="2A0604s01"/>
    <property type="match status" value="1"/>
</dbReference>
<feature type="domain" description="Protein export membrane protein SecD/SecF C-terminal" evidence="14">
    <location>
        <begin position="116"/>
        <end position="293"/>
    </location>
</feature>
<dbReference type="InterPro" id="IPR022645">
    <property type="entry name" value="SecD/SecF_bac"/>
</dbReference>
<feature type="region of interest" description="Disordered" evidence="13">
    <location>
        <begin position="305"/>
        <end position="325"/>
    </location>
</feature>
<evidence type="ECO:0000256" key="2">
    <source>
        <dbReference type="ARBA" id="ARBA00022448"/>
    </source>
</evidence>
<dbReference type="PANTHER" id="PTHR30081">
    <property type="entry name" value="PROTEIN-EXPORT MEMBRANE PROTEIN SEC"/>
    <property type="match status" value="1"/>
</dbReference>
<dbReference type="InterPro" id="IPR048634">
    <property type="entry name" value="SecD_SecF_C"/>
</dbReference>
<dbReference type="PANTHER" id="PTHR30081:SF8">
    <property type="entry name" value="PROTEIN TRANSLOCASE SUBUNIT SECF"/>
    <property type="match status" value="1"/>
</dbReference>
<dbReference type="HAMAP" id="MF_01464_B">
    <property type="entry name" value="SecF_B"/>
    <property type="match status" value="1"/>
</dbReference>
<evidence type="ECO:0000256" key="1">
    <source>
        <dbReference type="ARBA" id="ARBA00004651"/>
    </source>
</evidence>
<dbReference type="GO" id="GO:0006605">
    <property type="term" value="P:protein targeting"/>
    <property type="evidence" value="ECO:0007669"/>
    <property type="project" value="UniProtKB-UniRule"/>
</dbReference>
<dbReference type="GO" id="GO:0005886">
    <property type="term" value="C:plasma membrane"/>
    <property type="evidence" value="ECO:0007669"/>
    <property type="project" value="UniProtKB-SubCell"/>
</dbReference>
<evidence type="ECO:0000256" key="13">
    <source>
        <dbReference type="SAM" id="MobiDB-lite"/>
    </source>
</evidence>
<dbReference type="PRINTS" id="PR01755">
    <property type="entry name" value="SECFTRNLCASE"/>
</dbReference>
<dbReference type="GO" id="GO:0065002">
    <property type="term" value="P:intracellular protein transmembrane transport"/>
    <property type="evidence" value="ECO:0007669"/>
    <property type="project" value="UniProtKB-UniRule"/>
</dbReference>
<reference evidence="15 16" key="1">
    <citation type="journal article" date="2016" name="Environ. Microbiol.">
        <title>New Methyloceanibacter diversity from North Sea sediments includes methanotroph containing solely the soluble methane monooxygenase.</title>
        <authorList>
            <person name="Vekeman B."/>
            <person name="Kerckhof F.M."/>
            <person name="Cremers G."/>
            <person name="de Vos P."/>
            <person name="Vandamme P."/>
            <person name="Boon N."/>
            <person name="Op den Camp H.J."/>
            <person name="Heylen K."/>
        </authorList>
    </citation>
    <scope>NUCLEOTIDE SEQUENCE [LARGE SCALE GENOMIC DNA]</scope>
    <source>
        <strain evidence="15 16">R-67175</strain>
    </source>
</reference>
<dbReference type="InterPro" id="IPR022813">
    <property type="entry name" value="SecD/SecF_arch_bac"/>
</dbReference>
<feature type="transmembrane region" description="Helical" evidence="12">
    <location>
        <begin position="264"/>
        <end position="287"/>
    </location>
</feature>
<protein>
    <recommendedName>
        <fullName evidence="12">Protein-export membrane protein SecF</fullName>
    </recommendedName>
</protein>
<dbReference type="SUPFAM" id="SSF82866">
    <property type="entry name" value="Multidrug efflux transporter AcrB transmembrane domain"/>
    <property type="match status" value="1"/>
</dbReference>
<comment type="subunit">
    <text evidence="12">Forms a complex with SecD. Part of the essential Sec protein translocation apparatus which comprises SecA, SecYEG and auxiliary proteins SecDF-YajC and YidC.</text>
</comment>
<dbReference type="FunFam" id="1.20.1640.10:FF:000024">
    <property type="entry name" value="Multifunctional fusion protein"/>
    <property type="match status" value="1"/>
</dbReference>
<dbReference type="InterPro" id="IPR005665">
    <property type="entry name" value="SecF_bac"/>
</dbReference>
<comment type="similarity">
    <text evidence="10">In the C-terminal section; belongs to the SecD/SecF family. SecF subfamily.</text>
</comment>
<evidence type="ECO:0000256" key="10">
    <source>
        <dbReference type="ARBA" id="ARBA00060856"/>
    </source>
</evidence>
<comment type="similarity">
    <text evidence="12">Belongs to the SecD/SecF family. SecF subfamily.</text>
</comment>
<keyword evidence="8 12" id="KW-0472">Membrane</keyword>
<comment type="function">
    <text evidence="9 12">Part of the Sec protein translocase complex. Interacts with the SecYEG preprotein conducting channel. SecDF uses the proton motive force (PMF) to complete protein translocation after the ATP-dependent function of SecA.</text>
</comment>
<evidence type="ECO:0000256" key="8">
    <source>
        <dbReference type="ARBA" id="ARBA00023136"/>
    </source>
</evidence>
<evidence type="ECO:0000256" key="3">
    <source>
        <dbReference type="ARBA" id="ARBA00022475"/>
    </source>
</evidence>
<dbReference type="InterPro" id="IPR055344">
    <property type="entry name" value="SecD_SecF_C_bact"/>
</dbReference>
<evidence type="ECO:0000256" key="11">
    <source>
        <dbReference type="ARBA" id="ARBA00061053"/>
    </source>
</evidence>
<dbReference type="GO" id="GO:0015450">
    <property type="term" value="F:protein-transporting ATPase activity"/>
    <property type="evidence" value="ECO:0007669"/>
    <property type="project" value="InterPro"/>
</dbReference>
<dbReference type="Gene3D" id="1.20.1640.10">
    <property type="entry name" value="Multidrug efflux transporter AcrB transmembrane domain"/>
    <property type="match status" value="1"/>
</dbReference>
<evidence type="ECO:0000259" key="14">
    <source>
        <dbReference type="Pfam" id="PF02355"/>
    </source>
</evidence>
<evidence type="ECO:0000256" key="9">
    <source>
        <dbReference type="ARBA" id="ARBA00059018"/>
    </source>
</evidence>
<name>A0A1E3VKA9_9HYPH</name>
<keyword evidence="5 12" id="KW-0653">Protein transport</keyword>
<dbReference type="STRING" id="1774969.AUC69_04210"/>
<evidence type="ECO:0000256" key="5">
    <source>
        <dbReference type="ARBA" id="ARBA00022927"/>
    </source>
</evidence>
<dbReference type="NCBIfam" id="TIGR00966">
    <property type="entry name" value="transloc_SecF"/>
    <property type="match status" value="1"/>
</dbReference>
<dbReference type="Pfam" id="PF02355">
    <property type="entry name" value="SecD_SecF_C"/>
    <property type="match status" value="1"/>
</dbReference>
<proteinExistence type="inferred from homology"/>
<evidence type="ECO:0000313" key="15">
    <source>
        <dbReference type="EMBL" id="ODR93416.1"/>
    </source>
</evidence>
<dbReference type="GO" id="GO:0043952">
    <property type="term" value="P:protein transport by the Sec complex"/>
    <property type="evidence" value="ECO:0007669"/>
    <property type="project" value="UniProtKB-UniRule"/>
</dbReference>
<sequence>MFRGITLIPPDTKIDFVGQRAITWLVSAFLTVVPLFLVATIGLNMGIDFQGGTLIEVQTKESPANLSDIRSKISGLGLGEVQIQEFGAPNAVLIRIASQPKEEEQQASIAKVKGALGDTVEYRRTEIVGPTISSELISGGTVAVVVALLGIMIYVWFRFEWQFAVAAVASLVHDVTATIGLYALLQLEFNVSSIAAILTIIGYSLNDKVVIFDRIRENLRKYKRMPLVKLLDLSINEMLSRAVLTHVTTFLAMLPFLFFGGEAIYGFAVAMCFGIVIGAYSSIFVASPMQLILGVRREAFSASTESAKGPAKDPAKGRAGAAAGA</sequence>
<organism evidence="15 16">
    <name type="scientific">Methyloceanibacter superfactus</name>
    <dbReference type="NCBI Taxonomy" id="1774969"/>
    <lineage>
        <taxon>Bacteria</taxon>
        <taxon>Pseudomonadati</taxon>
        <taxon>Pseudomonadota</taxon>
        <taxon>Alphaproteobacteria</taxon>
        <taxon>Hyphomicrobiales</taxon>
        <taxon>Hyphomicrobiaceae</taxon>
        <taxon>Methyloceanibacter</taxon>
    </lineage>
</organism>